<feature type="compositionally biased region" description="Basic residues" evidence="8">
    <location>
        <begin position="27"/>
        <end position="38"/>
    </location>
</feature>
<feature type="domain" description="ABC transmembrane type-1" evidence="9">
    <location>
        <begin position="105"/>
        <end position="319"/>
    </location>
</feature>
<accession>A0A2T0Q762</accession>
<dbReference type="Pfam" id="PF00528">
    <property type="entry name" value="BPD_transp_1"/>
    <property type="match status" value="1"/>
</dbReference>
<organism evidence="10 11">
    <name type="scientific">Allonocardiopsis opalescens</name>
    <dbReference type="NCBI Taxonomy" id="1144618"/>
    <lineage>
        <taxon>Bacteria</taxon>
        <taxon>Bacillati</taxon>
        <taxon>Actinomycetota</taxon>
        <taxon>Actinomycetes</taxon>
        <taxon>Streptosporangiales</taxon>
        <taxon>Allonocardiopsis</taxon>
    </lineage>
</organism>
<dbReference type="GO" id="GO:0055085">
    <property type="term" value="P:transmembrane transport"/>
    <property type="evidence" value="ECO:0007669"/>
    <property type="project" value="InterPro"/>
</dbReference>
<sequence length="328" mass="34902">MSRSSTTAAVAAGGPEPSRDSGPSGRRGPRRPPRRRGRAPGEPHPSAAYLYIAPALIVYALFLLVPIGRSFMLSLYEWDGLTVGTWAGLDNYVEIATDPGLRAAFGHTAVLIVFYALIPVAVGMVLAAIVARARVRGMPFFRTAIFLPQVVALAVVAVTWRDIYASDGPINQVLRFVGLEELARAWLGDFALALPAVGLVGTWVNTGLCFVLFLAGTGKIPGELYQAVRVDGGGPIREFTTVTMPALRNEMVVALTLTVINALRTFDLVYLTTSGGPGNSTTVPAVEVFRQAFERGEVGSAAAVGITLTLIILALNLLISRIGTREAR</sequence>
<dbReference type="RefSeq" id="WP_106244370.1">
    <property type="nucleotide sequence ID" value="NZ_PVZC01000003.1"/>
</dbReference>
<feature type="transmembrane region" description="Helical" evidence="7">
    <location>
        <begin position="109"/>
        <end position="131"/>
    </location>
</feature>
<dbReference type="InterPro" id="IPR000515">
    <property type="entry name" value="MetI-like"/>
</dbReference>
<evidence type="ECO:0000256" key="4">
    <source>
        <dbReference type="ARBA" id="ARBA00022692"/>
    </source>
</evidence>
<feature type="region of interest" description="Disordered" evidence="8">
    <location>
        <begin position="1"/>
        <end position="42"/>
    </location>
</feature>
<evidence type="ECO:0000256" key="3">
    <source>
        <dbReference type="ARBA" id="ARBA00022475"/>
    </source>
</evidence>
<evidence type="ECO:0000256" key="7">
    <source>
        <dbReference type="RuleBase" id="RU363032"/>
    </source>
</evidence>
<dbReference type="PANTHER" id="PTHR30193">
    <property type="entry name" value="ABC TRANSPORTER PERMEASE PROTEIN"/>
    <property type="match status" value="1"/>
</dbReference>
<evidence type="ECO:0000259" key="9">
    <source>
        <dbReference type="PROSITE" id="PS50928"/>
    </source>
</evidence>
<dbReference type="SUPFAM" id="SSF161098">
    <property type="entry name" value="MetI-like"/>
    <property type="match status" value="1"/>
</dbReference>
<evidence type="ECO:0000313" key="11">
    <source>
        <dbReference type="Proteomes" id="UP000237846"/>
    </source>
</evidence>
<dbReference type="Gene3D" id="1.10.3720.10">
    <property type="entry name" value="MetI-like"/>
    <property type="match status" value="1"/>
</dbReference>
<comment type="similarity">
    <text evidence="7">Belongs to the binding-protein-dependent transport system permease family.</text>
</comment>
<keyword evidence="2 7" id="KW-0813">Transport</keyword>
<proteinExistence type="inferred from homology"/>
<dbReference type="InterPro" id="IPR035906">
    <property type="entry name" value="MetI-like_sf"/>
</dbReference>
<feature type="transmembrane region" description="Helical" evidence="7">
    <location>
        <begin position="48"/>
        <end position="68"/>
    </location>
</feature>
<comment type="subcellular location">
    <subcellularLocation>
        <location evidence="1 7">Cell membrane</location>
        <topology evidence="1 7">Multi-pass membrane protein</topology>
    </subcellularLocation>
</comment>
<reference evidence="10 11" key="1">
    <citation type="submission" date="2018-03" db="EMBL/GenBank/DDBJ databases">
        <title>Genomic Encyclopedia of Archaeal and Bacterial Type Strains, Phase II (KMG-II): from individual species to whole genera.</title>
        <authorList>
            <person name="Goeker M."/>
        </authorList>
    </citation>
    <scope>NUCLEOTIDE SEQUENCE [LARGE SCALE GENOMIC DNA]</scope>
    <source>
        <strain evidence="10 11">DSM 45601</strain>
    </source>
</reference>
<feature type="transmembrane region" description="Helical" evidence="7">
    <location>
        <begin position="252"/>
        <end position="271"/>
    </location>
</feature>
<protein>
    <submittedName>
        <fullName evidence="10">Raffinose/stachyose/melibiose transport system permease protein</fullName>
    </submittedName>
</protein>
<keyword evidence="5 7" id="KW-1133">Transmembrane helix</keyword>
<evidence type="ECO:0000256" key="2">
    <source>
        <dbReference type="ARBA" id="ARBA00022448"/>
    </source>
</evidence>
<dbReference type="EMBL" id="PVZC01000003">
    <property type="protein sequence ID" value="PRX99634.1"/>
    <property type="molecule type" value="Genomic_DNA"/>
</dbReference>
<feature type="compositionally biased region" description="Low complexity" evidence="8">
    <location>
        <begin position="13"/>
        <end position="26"/>
    </location>
</feature>
<feature type="transmembrane region" description="Helical" evidence="7">
    <location>
        <begin position="190"/>
        <end position="215"/>
    </location>
</feature>
<dbReference type="GO" id="GO:0005886">
    <property type="term" value="C:plasma membrane"/>
    <property type="evidence" value="ECO:0007669"/>
    <property type="project" value="UniProtKB-SubCell"/>
</dbReference>
<dbReference type="OrthoDB" id="34224at2"/>
<feature type="transmembrane region" description="Helical" evidence="7">
    <location>
        <begin position="143"/>
        <end position="160"/>
    </location>
</feature>
<feature type="transmembrane region" description="Helical" evidence="7">
    <location>
        <begin position="298"/>
        <end position="319"/>
    </location>
</feature>
<dbReference type="InterPro" id="IPR051393">
    <property type="entry name" value="ABC_transporter_permease"/>
</dbReference>
<keyword evidence="6 7" id="KW-0472">Membrane</keyword>
<evidence type="ECO:0000256" key="5">
    <source>
        <dbReference type="ARBA" id="ARBA00022989"/>
    </source>
</evidence>
<evidence type="ECO:0000256" key="8">
    <source>
        <dbReference type="SAM" id="MobiDB-lite"/>
    </source>
</evidence>
<gene>
    <name evidence="10" type="ORF">CLV72_103238</name>
</gene>
<dbReference type="Proteomes" id="UP000237846">
    <property type="component" value="Unassembled WGS sequence"/>
</dbReference>
<comment type="caution">
    <text evidence="10">The sequence shown here is derived from an EMBL/GenBank/DDBJ whole genome shotgun (WGS) entry which is preliminary data.</text>
</comment>
<dbReference type="AlphaFoldDB" id="A0A2T0Q762"/>
<name>A0A2T0Q762_9ACTN</name>
<keyword evidence="4 7" id="KW-0812">Transmembrane</keyword>
<dbReference type="PANTHER" id="PTHR30193:SF41">
    <property type="entry name" value="DIACETYLCHITOBIOSE UPTAKE SYSTEM PERMEASE PROTEIN NGCF"/>
    <property type="match status" value="1"/>
</dbReference>
<keyword evidence="11" id="KW-1185">Reference proteome</keyword>
<evidence type="ECO:0000313" key="10">
    <source>
        <dbReference type="EMBL" id="PRX99634.1"/>
    </source>
</evidence>
<keyword evidence="3" id="KW-1003">Cell membrane</keyword>
<dbReference type="PROSITE" id="PS50928">
    <property type="entry name" value="ABC_TM1"/>
    <property type="match status" value="1"/>
</dbReference>
<evidence type="ECO:0000256" key="1">
    <source>
        <dbReference type="ARBA" id="ARBA00004651"/>
    </source>
</evidence>
<evidence type="ECO:0000256" key="6">
    <source>
        <dbReference type="ARBA" id="ARBA00023136"/>
    </source>
</evidence>